<dbReference type="SMART" id="SM00267">
    <property type="entry name" value="GGDEF"/>
    <property type="match status" value="1"/>
</dbReference>
<dbReference type="PROSITE" id="PS50885">
    <property type="entry name" value="HAMP"/>
    <property type="match status" value="1"/>
</dbReference>
<evidence type="ECO:0000313" key="6">
    <source>
        <dbReference type="Proteomes" id="UP000177515"/>
    </source>
</evidence>
<dbReference type="CDD" id="cd01949">
    <property type="entry name" value="GGDEF"/>
    <property type="match status" value="1"/>
</dbReference>
<keyword evidence="6" id="KW-1185">Reference proteome</keyword>
<feature type="domain" description="GGDEF" evidence="4">
    <location>
        <begin position="277"/>
        <end position="411"/>
    </location>
</feature>
<dbReference type="EMBL" id="CP017754">
    <property type="protein sequence ID" value="AOZ07042.1"/>
    <property type="molecule type" value="Genomic_DNA"/>
</dbReference>
<keyword evidence="2" id="KW-1133">Transmembrane helix</keyword>
<dbReference type="RefSeq" id="WP_071070139.1">
    <property type="nucleotide sequence ID" value="NZ_CP017754.1"/>
</dbReference>
<dbReference type="InterPro" id="IPR043128">
    <property type="entry name" value="Rev_trsase/Diguanyl_cyclase"/>
</dbReference>
<evidence type="ECO:0000256" key="2">
    <source>
        <dbReference type="SAM" id="Phobius"/>
    </source>
</evidence>
<keyword evidence="2" id="KW-0472">Membrane</keyword>
<dbReference type="Proteomes" id="UP000177515">
    <property type="component" value="Chromosome 1"/>
</dbReference>
<dbReference type="InterPro" id="IPR052163">
    <property type="entry name" value="DGC-Regulatory_Protein"/>
</dbReference>
<reference evidence="5 6" key="1">
    <citation type="submission" date="2016-10" db="EMBL/GenBank/DDBJ databases">
        <title>Complete genome sequences of three Cupriavidus strains isolated from various Malaysian environments.</title>
        <authorList>
            <person name="Abdullah A.A.-A."/>
            <person name="Shafie N.A.H."/>
            <person name="Lau N.S."/>
        </authorList>
    </citation>
    <scope>NUCLEOTIDE SEQUENCE [LARGE SCALE GENOMIC DNA]</scope>
    <source>
        <strain evidence="5 6">USMAA1020</strain>
    </source>
</reference>
<feature type="coiled-coil region" evidence="1">
    <location>
        <begin position="215"/>
        <end position="242"/>
    </location>
</feature>
<dbReference type="SUPFAM" id="SSF55073">
    <property type="entry name" value="Nucleotide cyclase"/>
    <property type="match status" value="1"/>
</dbReference>
<evidence type="ECO:0000259" key="3">
    <source>
        <dbReference type="PROSITE" id="PS50885"/>
    </source>
</evidence>
<feature type="transmembrane region" description="Helical" evidence="2">
    <location>
        <begin position="20"/>
        <end position="44"/>
    </location>
</feature>
<dbReference type="SMART" id="SM00304">
    <property type="entry name" value="HAMP"/>
    <property type="match status" value="1"/>
</dbReference>
<evidence type="ECO:0000313" key="5">
    <source>
        <dbReference type="EMBL" id="AOZ07042.1"/>
    </source>
</evidence>
<evidence type="ECO:0000259" key="4">
    <source>
        <dbReference type="PROSITE" id="PS50887"/>
    </source>
</evidence>
<organism evidence="5 6">
    <name type="scientific">Cupriavidus malaysiensis</name>
    <dbReference type="NCBI Taxonomy" id="367825"/>
    <lineage>
        <taxon>Bacteria</taxon>
        <taxon>Pseudomonadati</taxon>
        <taxon>Pseudomonadota</taxon>
        <taxon>Betaproteobacteria</taxon>
        <taxon>Burkholderiales</taxon>
        <taxon>Burkholderiaceae</taxon>
        <taxon>Cupriavidus</taxon>
    </lineage>
</organism>
<dbReference type="Pfam" id="PF00990">
    <property type="entry name" value="GGDEF"/>
    <property type="match status" value="1"/>
</dbReference>
<evidence type="ECO:0000256" key="1">
    <source>
        <dbReference type="SAM" id="Coils"/>
    </source>
</evidence>
<sequence>MIGNNRPGTRPTLQSTLRRIHLSVALIAICTAGLSLTVLGITALRVYADHNLRLVARSVAYALEAPVVFNDKAATRDALALIASEDVAYASVYDRGDHLLAEWRRPDAHRFSGLSRAIGELLLAEPVEQPILHDAQPVGYLRLSGDPANLLSFLASGAFGLLACLLLTAVSAHYMSRRMLTHITEPVRNLMRVAHAVRSDRAFEQRTPPAHIAELHALGEDFNGLLDELEDWQKQLQHENRSLAHQASHDALTGLLNRTAFEQALERTLRAVQAQGRHAAVLYLDNDAFKDINDRFGHAAGDEVLISVAARVRACLRETDLVARLGGDEFAVLLAPLQRPQDAIRVVEHILSSLREPIMLKSGTSVTAPVSIGIATYPAHGGTAEALLRAADGAMYGAKRRSGGTWQSAPPPDGAD</sequence>
<dbReference type="PANTHER" id="PTHR46663">
    <property type="entry name" value="DIGUANYLATE CYCLASE DGCT-RELATED"/>
    <property type="match status" value="1"/>
</dbReference>
<keyword evidence="1" id="KW-0175">Coiled coil</keyword>
<dbReference type="InterPro" id="IPR000160">
    <property type="entry name" value="GGDEF_dom"/>
</dbReference>
<feature type="transmembrane region" description="Helical" evidence="2">
    <location>
        <begin position="150"/>
        <end position="170"/>
    </location>
</feature>
<name>A0ABN4TIM3_9BURK</name>
<accession>A0ABN4TIM3</accession>
<dbReference type="InterPro" id="IPR029787">
    <property type="entry name" value="Nucleotide_cyclase"/>
</dbReference>
<feature type="domain" description="HAMP" evidence="3">
    <location>
        <begin position="181"/>
        <end position="234"/>
    </location>
</feature>
<gene>
    <name evidence="5" type="ORF">BKK80_15335</name>
</gene>
<protein>
    <submittedName>
        <fullName evidence="5">Diguanylate cyclase</fullName>
    </submittedName>
</protein>
<dbReference type="Gene3D" id="3.30.70.270">
    <property type="match status" value="1"/>
</dbReference>
<dbReference type="InterPro" id="IPR033417">
    <property type="entry name" value="CHASE8"/>
</dbReference>
<dbReference type="PANTHER" id="PTHR46663:SF2">
    <property type="entry name" value="GGDEF DOMAIN-CONTAINING PROTEIN"/>
    <property type="match status" value="1"/>
</dbReference>
<dbReference type="InterPro" id="IPR003660">
    <property type="entry name" value="HAMP_dom"/>
</dbReference>
<proteinExistence type="predicted"/>
<keyword evidence="2" id="KW-0812">Transmembrane</keyword>
<dbReference type="Pfam" id="PF17152">
    <property type="entry name" value="CHASE8"/>
    <property type="match status" value="1"/>
</dbReference>
<dbReference type="NCBIfam" id="TIGR00254">
    <property type="entry name" value="GGDEF"/>
    <property type="match status" value="1"/>
</dbReference>
<dbReference type="PROSITE" id="PS50887">
    <property type="entry name" value="GGDEF"/>
    <property type="match status" value="1"/>
</dbReference>